<dbReference type="EMBL" id="KN838890">
    <property type="protein sequence ID" value="KIJ92714.1"/>
    <property type="molecule type" value="Genomic_DNA"/>
</dbReference>
<feature type="transmembrane region" description="Helical" evidence="2">
    <location>
        <begin position="105"/>
        <end position="128"/>
    </location>
</feature>
<dbReference type="AlphaFoldDB" id="A0A0C9WIC7"/>
<keyword evidence="2" id="KW-0472">Membrane</keyword>
<name>A0A0C9WIC7_9AGAR</name>
<gene>
    <name evidence="4" type="ORF">K443DRAFT_422709</name>
</gene>
<accession>A0A0C9WIC7</accession>
<feature type="transmembrane region" description="Helical" evidence="2">
    <location>
        <begin position="34"/>
        <end position="55"/>
    </location>
</feature>
<evidence type="ECO:0000256" key="2">
    <source>
        <dbReference type="SAM" id="Phobius"/>
    </source>
</evidence>
<protein>
    <recommendedName>
        <fullName evidence="3">DUF6533 domain-containing protein</fullName>
    </recommendedName>
</protein>
<organism evidence="4 5">
    <name type="scientific">Laccaria amethystina LaAM-08-1</name>
    <dbReference type="NCBI Taxonomy" id="1095629"/>
    <lineage>
        <taxon>Eukaryota</taxon>
        <taxon>Fungi</taxon>
        <taxon>Dikarya</taxon>
        <taxon>Basidiomycota</taxon>
        <taxon>Agaricomycotina</taxon>
        <taxon>Agaricomycetes</taxon>
        <taxon>Agaricomycetidae</taxon>
        <taxon>Agaricales</taxon>
        <taxon>Agaricineae</taxon>
        <taxon>Hydnangiaceae</taxon>
        <taxon>Laccaria</taxon>
    </lineage>
</organism>
<keyword evidence="2" id="KW-0812">Transmembrane</keyword>
<evidence type="ECO:0000259" key="3">
    <source>
        <dbReference type="Pfam" id="PF20151"/>
    </source>
</evidence>
<proteinExistence type="predicted"/>
<dbReference type="InterPro" id="IPR045340">
    <property type="entry name" value="DUF6533"/>
</dbReference>
<feature type="transmembrane region" description="Helical" evidence="2">
    <location>
        <begin position="140"/>
        <end position="162"/>
    </location>
</feature>
<feature type="domain" description="DUF6533" evidence="3">
    <location>
        <begin position="41"/>
        <end position="86"/>
    </location>
</feature>
<keyword evidence="2" id="KW-1133">Transmembrane helix</keyword>
<dbReference type="OrthoDB" id="3341843at2759"/>
<evidence type="ECO:0000313" key="4">
    <source>
        <dbReference type="EMBL" id="KIJ92714.1"/>
    </source>
</evidence>
<evidence type="ECO:0000313" key="5">
    <source>
        <dbReference type="Proteomes" id="UP000054477"/>
    </source>
</evidence>
<feature type="region of interest" description="Disordered" evidence="1">
    <location>
        <begin position="1"/>
        <end position="20"/>
    </location>
</feature>
<feature type="transmembrane region" description="Helical" evidence="2">
    <location>
        <begin position="67"/>
        <end position="85"/>
    </location>
</feature>
<keyword evidence="5" id="KW-1185">Reference proteome</keyword>
<sequence>MSPPPGPPLPPPAPPPSGPPPSLPDVLTACSPVLYTYIDNCVVIAGFTIIVYDYFCTLKKEVTYAWSCPRSFGLILFYLNRYLPFIDQSLVLYIKFAAIPPKKCVILYGVATAIIAVGLLSAQIIITLRTCGMWGRRRWVMVTLGILTLISLLFGICVTFYQIKFVNVEMTPLGYFLIQSRVPTLCAFIFSFLSESAIVILTIIRAYQYFQQSRSPWVVQVYKSGIIYCISIMLLSSINILLMAISTLGIYGNIFILPTRVFHSIFGNRIMLLILRYRHQRMQDAHERDSTSNVFLTSFAEDLDWGVSQHGDIELMECAEGRGAEWAIT</sequence>
<dbReference type="Pfam" id="PF20151">
    <property type="entry name" value="DUF6533"/>
    <property type="match status" value="1"/>
</dbReference>
<feature type="transmembrane region" description="Helical" evidence="2">
    <location>
        <begin position="225"/>
        <end position="248"/>
    </location>
</feature>
<evidence type="ECO:0000256" key="1">
    <source>
        <dbReference type="SAM" id="MobiDB-lite"/>
    </source>
</evidence>
<reference evidence="4 5" key="1">
    <citation type="submission" date="2014-04" db="EMBL/GenBank/DDBJ databases">
        <authorList>
            <consortium name="DOE Joint Genome Institute"/>
            <person name="Kuo A."/>
            <person name="Kohler A."/>
            <person name="Nagy L.G."/>
            <person name="Floudas D."/>
            <person name="Copeland A."/>
            <person name="Barry K.W."/>
            <person name="Cichocki N."/>
            <person name="Veneault-Fourrey C."/>
            <person name="LaButti K."/>
            <person name="Lindquist E.A."/>
            <person name="Lipzen A."/>
            <person name="Lundell T."/>
            <person name="Morin E."/>
            <person name="Murat C."/>
            <person name="Sun H."/>
            <person name="Tunlid A."/>
            <person name="Henrissat B."/>
            <person name="Grigoriev I.V."/>
            <person name="Hibbett D.S."/>
            <person name="Martin F."/>
            <person name="Nordberg H.P."/>
            <person name="Cantor M.N."/>
            <person name="Hua S.X."/>
        </authorList>
    </citation>
    <scope>NUCLEOTIDE SEQUENCE [LARGE SCALE GENOMIC DNA]</scope>
    <source>
        <strain evidence="4 5">LaAM-08-1</strain>
    </source>
</reference>
<feature type="transmembrane region" description="Helical" evidence="2">
    <location>
        <begin position="254"/>
        <end position="275"/>
    </location>
</feature>
<feature type="transmembrane region" description="Helical" evidence="2">
    <location>
        <begin position="182"/>
        <end position="204"/>
    </location>
</feature>
<reference evidence="5" key="2">
    <citation type="submission" date="2015-01" db="EMBL/GenBank/DDBJ databases">
        <title>Evolutionary Origins and Diversification of the Mycorrhizal Mutualists.</title>
        <authorList>
            <consortium name="DOE Joint Genome Institute"/>
            <consortium name="Mycorrhizal Genomics Consortium"/>
            <person name="Kohler A."/>
            <person name="Kuo A."/>
            <person name="Nagy L.G."/>
            <person name="Floudas D."/>
            <person name="Copeland A."/>
            <person name="Barry K.W."/>
            <person name="Cichocki N."/>
            <person name="Veneault-Fourrey C."/>
            <person name="LaButti K."/>
            <person name="Lindquist E.A."/>
            <person name="Lipzen A."/>
            <person name="Lundell T."/>
            <person name="Morin E."/>
            <person name="Murat C."/>
            <person name="Riley R."/>
            <person name="Ohm R."/>
            <person name="Sun H."/>
            <person name="Tunlid A."/>
            <person name="Henrissat B."/>
            <person name="Grigoriev I.V."/>
            <person name="Hibbett D.S."/>
            <person name="Martin F."/>
        </authorList>
    </citation>
    <scope>NUCLEOTIDE SEQUENCE [LARGE SCALE GENOMIC DNA]</scope>
    <source>
        <strain evidence="5">LaAM-08-1</strain>
    </source>
</reference>
<dbReference type="Proteomes" id="UP000054477">
    <property type="component" value="Unassembled WGS sequence"/>
</dbReference>
<dbReference type="HOGENOM" id="CLU_035509_11_0_1"/>